<name>A0A2U2HIN3_9BURK</name>
<sequence>MFRASVLLLLILCAPAQAHDALTSAKLAMRGPSSGWPTAVEQFKRAAMAGNPGAAYYLARMTRNGMGTPRDSVQAAHWFKVAAKGGIAPAMFTLSNMLRAGEGLPRDDAAAREMLEAAAELESPEALQQLALAVEEGALGLARDEKLAAQLMKEAAHALKHRPQEP</sequence>
<dbReference type="PANTHER" id="PTHR11102:SF160">
    <property type="entry name" value="ERAD-ASSOCIATED E3 UBIQUITIN-PROTEIN LIGASE COMPONENT HRD3"/>
    <property type="match status" value="1"/>
</dbReference>
<evidence type="ECO:0000256" key="1">
    <source>
        <dbReference type="SAM" id="SignalP"/>
    </source>
</evidence>
<dbReference type="EMBL" id="PXWF02000244">
    <property type="protein sequence ID" value="PWF46621.1"/>
    <property type="molecule type" value="Genomic_DNA"/>
</dbReference>
<keyword evidence="3" id="KW-1185">Reference proteome</keyword>
<dbReference type="SMART" id="SM00671">
    <property type="entry name" value="SEL1"/>
    <property type="match status" value="3"/>
</dbReference>
<accession>A0A2U2HIN3</accession>
<dbReference type="OrthoDB" id="8589804at2"/>
<dbReference type="InterPro" id="IPR011990">
    <property type="entry name" value="TPR-like_helical_dom_sf"/>
</dbReference>
<proteinExistence type="predicted"/>
<comment type="caution">
    <text evidence="2">The sequence shown here is derived from an EMBL/GenBank/DDBJ whole genome shotgun (WGS) entry which is preliminary data.</text>
</comment>
<dbReference type="InterPro" id="IPR050767">
    <property type="entry name" value="Sel1_AlgK"/>
</dbReference>
<dbReference type="InterPro" id="IPR006597">
    <property type="entry name" value="Sel1-like"/>
</dbReference>
<protein>
    <submittedName>
        <fullName evidence="2">Sel1 repeat family protein</fullName>
    </submittedName>
</protein>
<dbReference type="PANTHER" id="PTHR11102">
    <property type="entry name" value="SEL-1-LIKE PROTEIN"/>
    <property type="match status" value="1"/>
</dbReference>
<gene>
    <name evidence="2" type="ORF">C7C56_016135</name>
</gene>
<dbReference type="RefSeq" id="WP_106758400.1">
    <property type="nucleotide sequence ID" value="NZ_PXWF02000244.1"/>
</dbReference>
<feature type="chain" id="PRO_5015402312" evidence="1">
    <location>
        <begin position="19"/>
        <end position="166"/>
    </location>
</feature>
<reference evidence="2 3" key="1">
    <citation type="submission" date="2018-04" db="EMBL/GenBank/DDBJ databases">
        <title>Massilia violaceinigra sp. nov., a novel purple-pigmented bacterium isolated from Tianshan glacier, Xinjiang, China.</title>
        <authorList>
            <person name="Wang H."/>
        </authorList>
    </citation>
    <scope>NUCLEOTIDE SEQUENCE [LARGE SCALE GENOMIC DNA]</scope>
    <source>
        <strain evidence="2 3">B448-2</strain>
    </source>
</reference>
<dbReference type="Gene3D" id="1.25.40.10">
    <property type="entry name" value="Tetratricopeptide repeat domain"/>
    <property type="match status" value="1"/>
</dbReference>
<organism evidence="2 3">
    <name type="scientific">Massilia glaciei</name>
    <dbReference type="NCBI Taxonomy" id="1524097"/>
    <lineage>
        <taxon>Bacteria</taxon>
        <taxon>Pseudomonadati</taxon>
        <taxon>Pseudomonadota</taxon>
        <taxon>Betaproteobacteria</taxon>
        <taxon>Burkholderiales</taxon>
        <taxon>Oxalobacteraceae</taxon>
        <taxon>Telluria group</taxon>
        <taxon>Massilia</taxon>
    </lineage>
</organism>
<dbReference type="AlphaFoldDB" id="A0A2U2HIN3"/>
<dbReference type="Proteomes" id="UP000241421">
    <property type="component" value="Unassembled WGS sequence"/>
</dbReference>
<keyword evidence="1" id="KW-0732">Signal</keyword>
<feature type="signal peptide" evidence="1">
    <location>
        <begin position="1"/>
        <end position="18"/>
    </location>
</feature>
<evidence type="ECO:0000313" key="2">
    <source>
        <dbReference type="EMBL" id="PWF46621.1"/>
    </source>
</evidence>
<evidence type="ECO:0000313" key="3">
    <source>
        <dbReference type="Proteomes" id="UP000241421"/>
    </source>
</evidence>
<dbReference type="SUPFAM" id="SSF81901">
    <property type="entry name" value="HCP-like"/>
    <property type="match status" value="1"/>
</dbReference>
<dbReference type="Pfam" id="PF08238">
    <property type="entry name" value="Sel1"/>
    <property type="match status" value="3"/>
</dbReference>